<dbReference type="InterPro" id="IPR011658">
    <property type="entry name" value="PA14_dom"/>
</dbReference>
<reference evidence="6" key="1">
    <citation type="submission" date="2016-04" db="EMBL/GenBank/DDBJ databases">
        <authorList>
            <person name="Chen L."/>
            <person name="Zhuang W."/>
            <person name="Wang G."/>
        </authorList>
    </citation>
    <scope>NUCLEOTIDE SEQUENCE [LARGE SCALE GENOMIC DNA]</scope>
    <source>
        <strain evidence="6">17621</strain>
    </source>
</reference>
<organism evidence="5 6">
    <name type="scientific">Niastella yeongjuensis</name>
    <dbReference type="NCBI Taxonomy" id="354355"/>
    <lineage>
        <taxon>Bacteria</taxon>
        <taxon>Pseudomonadati</taxon>
        <taxon>Bacteroidota</taxon>
        <taxon>Chitinophagia</taxon>
        <taxon>Chitinophagales</taxon>
        <taxon>Chitinophagaceae</taxon>
        <taxon>Niastella</taxon>
    </lineage>
</organism>
<dbReference type="STRING" id="354355.SAMN05660816_02332"/>
<dbReference type="GO" id="GO:0016788">
    <property type="term" value="F:hydrolase activity, acting on ester bonds"/>
    <property type="evidence" value="ECO:0007669"/>
    <property type="project" value="TreeGrafter"/>
</dbReference>
<comment type="caution">
    <text evidence="5">The sequence shown here is derived from an EMBL/GenBank/DDBJ whole genome shotgun (WGS) entry which is preliminary data.</text>
</comment>
<dbReference type="InterPro" id="IPR029058">
    <property type="entry name" value="AB_hydrolase_fold"/>
</dbReference>
<dbReference type="SUPFAM" id="SSF56988">
    <property type="entry name" value="Anthrax protective antigen"/>
    <property type="match status" value="1"/>
</dbReference>
<keyword evidence="6" id="KW-1185">Reference proteome</keyword>
<keyword evidence="2" id="KW-0378">Hydrolase</keyword>
<comment type="similarity">
    <text evidence="1">Belongs to the esterase D family.</text>
</comment>
<dbReference type="InterPro" id="IPR052558">
    <property type="entry name" value="Siderophore_Hydrolase_D"/>
</dbReference>
<feature type="signal peptide" evidence="3">
    <location>
        <begin position="1"/>
        <end position="32"/>
    </location>
</feature>
<dbReference type="AlphaFoldDB" id="A0A1V9EPD7"/>
<evidence type="ECO:0000256" key="2">
    <source>
        <dbReference type="ARBA" id="ARBA00022801"/>
    </source>
</evidence>
<protein>
    <recommendedName>
        <fullName evidence="4">PA14 domain-containing protein</fullName>
    </recommendedName>
</protein>
<dbReference type="PANTHER" id="PTHR40841">
    <property type="entry name" value="SIDEROPHORE TRIACETYLFUSARININE C ESTERASE"/>
    <property type="match status" value="1"/>
</dbReference>
<dbReference type="InterPro" id="IPR037524">
    <property type="entry name" value="PA14/GLEYA"/>
</dbReference>
<feature type="chain" id="PRO_5012235466" description="PA14 domain-containing protein" evidence="3">
    <location>
        <begin position="33"/>
        <end position="525"/>
    </location>
</feature>
<dbReference type="PANTHER" id="PTHR40841:SF2">
    <property type="entry name" value="SIDEROPHORE-DEGRADING ESTERASE (EUROFUNG)"/>
    <property type="match status" value="1"/>
</dbReference>
<evidence type="ECO:0000256" key="3">
    <source>
        <dbReference type="SAM" id="SignalP"/>
    </source>
</evidence>
<sequence>MNYQKADLPMKNLRVLMLAFSLHFLVNIQAKAQDQVTQVDSLYSQILQEQRLLHIVFPKNYNPASTDKYEILYCLDDITGFITLEWGMLQWEGFIPKNMILVGITNPKPNGVNMRDRDFTPTKTRENTGGATSFLSFIKKELIPYINKKYNGSNDGNVLYGGSLGGLFVIHAFLNDPDLFTSYIAIDPSLWWNDFLLTQTAAGKLDSNKVLRNTLYIAGREGNAYQEMGVAAMDSVLRRKAPKGLDWTCVAYRNETHYSANFKGFWDGLKFSYGGFYASTGGYATSRKITIKPKGGIVLKNVPFSLTCFNLMANRYLHFTTNGTEPTLSSPTLDGDETRISLVRDSKIIVKSIGVRSAYDKQDSASFVVGDTLKAIAEPKKVKQGGLYYTCYQGTWDSFPDLKKSKPVKQGIADKDFDVNKLATDKNFVCILTGYIKIEQAGYYILEMGGGNDHSRVYVNNQKVLGNHFIREEGEMYLLPLQVGFYPFRIEYFHKRGEAGLVPIYLKAEGKEDLAIPVEMLYSDK</sequence>
<gene>
    <name evidence="5" type="ORF">A4H97_29665</name>
</gene>
<dbReference type="Gene3D" id="3.90.182.10">
    <property type="entry name" value="Toxin - Anthrax Protective Antigen,domain 1"/>
    <property type="match status" value="1"/>
</dbReference>
<dbReference type="OrthoDB" id="9784036at2"/>
<dbReference type="SUPFAM" id="SSF53474">
    <property type="entry name" value="alpha/beta-Hydrolases"/>
    <property type="match status" value="1"/>
</dbReference>
<dbReference type="EMBL" id="LVXG01000018">
    <property type="protein sequence ID" value="OQP48009.1"/>
    <property type="molecule type" value="Genomic_DNA"/>
</dbReference>
<feature type="domain" description="PA14" evidence="4">
    <location>
        <begin position="382"/>
        <end position="520"/>
    </location>
</feature>
<dbReference type="InterPro" id="IPR000801">
    <property type="entry name" value="Esterase-like"/>
</dbReference>
<evidence type="ECO:0000256" key="1">
    <source>
        <dbReference type="ARBA" id="ARBA00005622"/>
    </source>
</evidence>
<dbReference type="Gene3D" id="3.40.50.1820">
    <property type="entry name" value="alpha/beta hydrolase"/>
    <property type="match status" value="1"/>
</dbReference>
<dbReference type="Pfam" id="PF07691">
    <property type="entry name" value="PA14"/>
    <property type="match status" value="1"/>
</dbReference>
<name>A0A1V9EPD7_9BACT</name>
<evidence type="ECO:0000313" key="6">
    <source>
        <dbReference type="Proteomes" id="UP000192610"/>
    </source>
</evidence>
<proteinExistence type="inferred from homology"/>
<dbReference type="SMART" id="SM00758">
    <property type="entry name" value="PA14"/>
    <property type="match status" value="1"/>
</dbReference>
<dbReference type="PROSITE" id="PS51820">
    <property type="entry name" value="PA14"/>
    <property type="match status" value="1"/>
</dbReference>
<evidence type="ECO:0000313" key="5">
    <source>
        <dbReference type="EMBL" id="OQP48009.1"/>
    </source>
</evidence>
<evidence type="ECO:0000259" key="4">
    <source>
        <dbReference type="PROSITE" id="PS51820"/>
    </source>
</evidence>
<dbReference type="Proteomes" id="UP000192610">
    <property type="component" value="Unassembled WGS sequence"/>
</dbReference>
<keyword evidence="3" id="KW-0732">Signal</keyword>
<dbReference type="Pfam" id="PF00756">
    <property type="entry name" value="Esterase"/>
    <property type="match status" value="1"/>
</dbReference>
<accession>A0A1V9EPD7</accession>